<keyword evidence="1" id="KW-1133">Transmembrane helix</keyword>
<dbReference type="PANTHER" id="PTHR31170:SF18">
    <property type="entry name" value="(WILD MALAYSIAN BANANA) HYPOTHETICAL PROTEIN"/>
    <property type="match status" value="1"/>
</dbReference>
<accession>Q6ZDU3</accession>
<evidence type="ECO:0000313" key="3">
    <source>
        <dbReference type="Proteomes" id="UP000000763"/>
    </source>
</evidence>
<feature type="transmembrane region" description="Helical" evidence="1">
    <location>
        <begin position="397"/>
        <end position="420"/>
    </location>
</feature>
<sequence>MAQENVEITCFIKNVDNRFRLAPPKADLFTPLYVSIGPYHMNSDLPTGKEEKERNLDKILQDQVTRGGAASNSSAVKNGWLTLLNNHMSDALRYYGWNPDLLTPTRKDEFLNMLLEDGCYILSKFVVPTIGIARGSWQRQHVPPQHLEHDIIYLVENQIPFFILEKINEITGLIPTAGGSQLMPTPSHLLHLLHILLNGRPQAVEQTLATDGQDSTAIQITRFLRWRPAKQYDMVCVNLTGVDLISILKGCHDGKCKARSILDVEPRRCGIGLEFPSLYLDSETFCMLRNLIVLEQQNANTLQQYRVTAYCTLMSQLASTAEDVQLLSANRVADHLMVHADCAKQLTDLCNGIIFDIDNPTLNYLRDECVMLERRCRSRPFKWMAWMRRKYFRNPCIAVGSVIAIIITAFAVLQAVYTVLKLKGKMDWQWMYTADQRSKEFVDGTSHGELGVQIEKDEVEDKNIPDWAQYGGFEENTTGEAGGAVKDNDGADDFDQMLRDVREDCKSTKEVKMSLYQGCE</sequence>
<organism evidence="2 3">
    <name type="scientific">Oryza sativa subsp. japonica</name>
    <name type="common">Rice</name>
    <dbReference type="NCBI Taxonomy" id="39947"/>
    <lineage>
        <taxon>Eukaryota</taxon>
        <taxon>Viridiplantae</taxon>
        <taxon>Streptophyta</taxon>
        <taxon>Embryophyta</taxon>
        <taxon>Tracheophyta</taxon>
        <taxon>Spermatophyta</taxon>
        <taxon>Magnoliopsida</taxon>
        <taxon>Liliopsida</taxon>
        <taxon>Poales</taxon>
        <taxon>Poaceae</taxon>
        <taxon>BOP clade</taxon>
        <taxon>Oryzoideae</taxon>
        <taxon>Oryzeae</taxon>
        <taxon>Oryzinae</taxon>
        <taxon>Oryza</taxon>
        <taxon>Oryza sativa</taxon>
    </lineage>
</organism>
<keyword evidence="1" id="KW-0812">Transmembrane</keyword>
<protein>
    <submittedName>
        <fullName evidence="2">Uncharacterized protein</fullName>
    </submittedName>
</protein>
<reference evidence="3" key="1">
    <citation type="journal article" date="2005" name="Nature">
        <title>The map-based sequence of the rice genome.</title>
        <authorList>
            <consortium name="International rice genome sequencing project (IRGSP)"/>
            <person name="Matsumoto T."/>
            <person name="Wu J."/>
            <person name="Kanamori H."/>
            <person name="Katayose Y."/>
            <person name="Fujisawa M."/>
            <person name="Namiki N."/>
            <person name="Mizuno H."/>
            <person name="Yamamoto K."/>
            <person name="Antonio B.A."/>
            <person name="Baba T."/>
            <person name="Sakata K."/>
            <person name="Nagamura Y."/>
            <person name="Aoki H."/>
            <person name="Arikawa K."/>
            <person name="Arita K."/>
            <person name="Bito T."/>
            <person name="Chiden Y."/>
            <person name="Fujitsuka N."/>
            <person name="Fukunaka R."/>
            <person name="Hamada M."/>
            <person name="Harada C."/>
            <person name="Hayashi A."/>
            <person name="Hijishita S."/>
            <person name="Honda M."/>
            <person name="Hosokawa S."/>
            <person name="Ichikawa Y."/>
            <person name="Idonuma A."/>
            <person name="Iijima M."/>
            <person name="Ikeda M."/>
            <person name="Ikeno M."/>
            <person name="Ito K."/>
            <person name="Ito S."/>
            <person name="Ito T."/>
            <person name="Ito Y."/>
            <person name="Ito Y."/>
            <person name="Iwabuchi A."/>
            <person name="Kamiya K."/>
            <person name="Karasawa W."/>
            <person name="Kurita K."/>
            <person name="Katagiri S."/>
            <person name="Kikuta A."/>
            <person name="Kobayashi H."/>
            <person name="Kobayashi N."/>
            <person name="Machita K."/>
            <person name="Maehara T."/>
            <person name="Masukawa M."/>
            <person name="Mizubayashi T."/>
            <person name="Mukai Y."/>
            <person name="Nagasaki H."/>
            <person name="Nagata Y."/>
            <person name="Naito S."/>
            <person name="Nakashima M."/>
            <person name="Nakama Y."/>
            <person name="Nakamichi Y."/>
            <person name="Nakamura M."/>
            <person name="Meguro A."/>
            <person name="Negishi M."/>
            <person name="Ohta I."/>
            <person name="Ohta T."/>
            <person name="Okamoto M."/>
            <person name="Ono N."/>
            <person name="Saji S."/>
            <person name="Sakaguchi M."/>
            <person name="Sakai K."/>
            <person name="Shibata M."/>
            <person name="Shimokawa T."/>
            <person name="Song J."/>
            <person name="Takazaki Y."/>
            <person name="Terasawa K."/>
            <person name="Tsugane M."/>
            <person name="Tsuji K."/>
            <person name="Ueda S."/>
            <person name="Waki K."/>
            <person name="Yamagata H."/>
            <person name="Yamamoto M."/>
            <person name="Yamamoto S."/>
            <person name="Yamane H."/>
            <person name="Yoshiki S."/>
            <person name="Yoshihara R."/>
            <person name="Yukawa K."/>
            <person name="Zhong H."/>
            <person name="Yano M."/>
            <person name="Yuan Q."/>
            <person name="Ouyang S."/>
            <person name="Liu J."/>
            <person name="Jones K.M."/>
            <person name="Gansberger K."/>
            <person name="Moffat K."/>
            <person name="Hill J."/>
            <person name="Bera J."/>
            <person name="Fadrosh D."/>
            <person name="Jin S."/>
            <person name="Johri S."/>
            <person name="Kim M."/>
            <person name="Overton L."/>
            <person name="Reardon M."/>
            <person name="Tsitrin T."/>
            <person name="Vuong H."/>
            <person name="Weaver B."/>
            <person name="Ciecko A."/>
            <person name="Tallon L."/>
            <person name="Jackson J."/>
            <person name="Pai G."/>
            <person name="Aken S.V."/>
            <person name="Utterback T."/>
            <person name="Reidmuller S."/>
            <person name="Feldblyum T."/>
            <person name="Hsiao J."/>
            <person name="Zismann V."/>
            <person name="Iobst S."/>
            <person name="de Vazeille A.R."/>
            <person name="Buell C.R."/>
            <person name="Ying K."/>
            <person name="Li Y."/>
            <person name="Lu T."/>
            <person name="Huang Y."/>
            <person name="Zhao Q."/>
            <person name="Feng Q."/>
            <person name="Zhang L."/>
            <person name="Zhu J."/>
            <person name="Weng Q."/>
            <person name="Mu J."/>
            <person name="Lu Y."/>
            <person name="Fan D."/>
            <person name="Liu Y."/>
            <person name="Guan J."/>
            <person name="Zhang Y."/>
            <person name="Yu S."/>
            <person name="Liu X."/>
            <person name="Zhang Y."/>
            <person name="Hong G."/>
            <person name="Han B."/>
            <person name="Choisne N."/>
            <person name="Demange N."/>
            <person name="Orjeda G."/>
            <person name="Samain S."/>
            <person name="Cattolico L."/>
            <person name="Pelletier E."/>
            <person name="Couloux A."/>
            <person name="Segurens B."/>
            <person name="Wincker P."/>
            <person name="D'Hont A."/>
            <person name="Scarpelli C."/>
            <person name="Weissenbach J."/>
            <person name="Salanoubat M."/>
            <person name="Quetier F."/>
            <person name="Yu Y."/>
            <person name="Kim H.R."/>
            <person name="Rambo T."/>
            <person name="Currie J."/>
            <person name="Collura K."/>
            <person name="Luo M."/>
            <person name="Yang T."/>
            <person name="Ammiraju J.S.S."/>
            <person name="Engler F."/>
            <person name="Soderlund C."/>
            <person name="Wing R.A."/>
            <person name="Palmer L.E."/>
            <person name="de la Bastide M."/>
            <person name="Spiegel L."/>
            <person name="Nascimento L."/>
            <person name="Zutavern T."/>
            <person name="O'Shaughnessy A."/>
            <person name="Dike S."/>
            <person name="Dedhia N."/>
            <person name="Preston R."/>
            <person name="Balija V."/>
            <person name="McCombie W.R."/>
            <person name="Chow T."/>
            <person name="Chen H."/>
            <person name="Chung M."/>
            <person name="Chen C."/>
            <person name="Shaw J."/>
            <person name="Wu H."/>
            <person name="Hsiao K."/>
            <person name="Chao Y."/>
            <person name="Chu M."/>
            <person name="Cheng C."/>
            <person name="Hour A."/>
            <person name="Lee P."/>
            <person name="Lin S."/>
            <person name="Lin Y."/>
            <person name="Liou J."/>
            <person name="Liu S."/>
            <person name="Hsing Y."/>
            <person name="Raghuvanshi S."/>
            <person name="Mohanty A."/>
            <person name="Bharti A.K."/>
            <person name="Gaur A."/>
            <person name="Gupta V."/>
            <person name="Kumar D."/>
            <person name="Ravi V."/>
            <person name="Vij S."/>
            <person name="Kapur A."/>
            <person name="Khurana P."/>
            <person name="Khurana P."/>
            <person name="Khurana J.P."/>
            <person name="Tyagi A.K."/>
            <person name="Gaikwad K."/>
            <person name="Singh A."/>
            <person name="Dalal V."/>
            <person name="Srivastava S."/>
            <person name="Dixit A."/>
            <person name="Pal A.K."/>
            <person name="Ghazi I.A."/>
            <person name="Yadav M."/>
            <person name="Pandit A."/>
            <person name="Bhargava A."/>
            <person name="Sureshbabu K."/>
            <person name="Batra K."/>
            <person name="Sharma T.R."/>
            <person name="Mohapatra T."/>
            <person name="Singh N.K."/>
            <person name="Messing J."/>
            <person name="Nelson A.B."/>
            <person name="Fuks G."/>
            <person name="Kavchok S."/>
            <person name="Keizer G."/>
            <person name="Linton E."/>
            <person name="Llaca V."/>
            <person name="Song R."/>
            <person name="Tanyolac B."/>
            <person name="Young S."/>
            <person name="Ho-Il K."/>
            <person name="Hahn J.H."/>
            <person name="Sangsakoo G."/>
            <person name="Vanavichit A."/>
            <person name="de Mattos Luiz.A.T."/>
            <person name="Zimmer P.D."/>
            <person name="Malone G."/>
            <person name="Dellagostin O."/>
            <person name="de Oliveira A.C."/>
            <person name="Bevan M."/>
            <person name="Bancroft I."/>
            <person name="Minx P."/>
            <person name="Cordum H."/>
            <person name="Wilson R."/>
            <person name="Cheng Z."/>
            <person name="Jin W."/>
            <person name="Jiang J."/>
            <person name="Leong S.A."/>
            <person name="Iwama H."/>
            <person name="Gojobori T."/>
            <person name="Itoh T."/>
            <person name="Niimura Y."/>
            <person name="Fujii Y."/>
            <person name="Habara T."/>
            <person name="Sakai H."/>
            <person name="Sato Y."/>
            <person name="Wilson G."/>
            <person name="Kumar K."/>
            <person name="McCouch S."/>
            <person name="Juretic N."/>
            <person name="Hoen D."/>
            <person name="Wright S."/>
            <person name="Bruskiewich R."/>
            <person name="Bureau T."/>
            <person name="Miyao A."/>
            <person name="Hirochika H."/>
            <person name="Nishikawa T."/>
            <person name="Kadowaki K."/>
            <person name="Sugiura M."/>
            <person name="Burr B."/>
            <person name="Sasaki T."/>
        </authorList>
    </citation>
    <scope>NUCLEOTIDE SEQUENCE [LARGE SCALE GENOMIC DNA]</scope>
    <source>
        <strain evidence="3">cv. Nipponbare</strain>
    </source>
</reference>
<reference evidence="3" key="2">
    <citation type="journal article" date="2008" name="Nucleic Acids Res.">
        <title>The rice annotation project database (RAP-DB): 2008 update.</title>
        <authorList>
            <consortium name="The rice annotation project (RAP)"/>
        </authorList>
    </citation>
    <scope>GENOME REANNOTATION</scope>
    <source>
        <strain evidence="3">cv. Nipponbare</strain>
    </source>
</reference>
<dbReference type="InterPro" id="IPR004158">
    <property type="entry name" value="DUF247_pln"/>
</dbReference>
<dbReference type="Proteomes" id="UP000000763">
    <property type="component" value="Chromosome 8"/>
</dbReference>
<dbReference type="PANTHER" id="PTHR31170">
    <property type="entry name" value="BNAC04G53230D PROTEIN"/>
    <property type="match status" value="1"/>
</dbReference>
<dbReference type="AlphaFoldDB" id="Q6ZDU3"/>
<dbReference type="Pfam" id="PF03140">
    <property type="entry name" value="DUF247"/>
    <property type="match status" value="1"/>
</dbReference>
<gene>
    <name evidence="2" type="primary">P0475C12.13</name>
</gene>
<keyword evidence="1" id="KW-0472">Membrane</keyword>
<evidence type="ECO:0000256" key="1">
    <source>
        <dbReference type="SAM" id="Phobius"/>
    </source>
</evidence>
<dbReference type="EMBL" id="AP004375">
    <property type="protein sequence ID" value="BAD03136.1"/>
    <property type="molecule type" value="Genomic_DNA"/>
</dbReference>
<name>Q6ZDU3_ORYSJ</name>
<evidence type="ECO:0000313" key="2">
    <source>
        <dbReference type="EMBL" id="BAD03136.1"/>
    </source>
</evidence>
<proteinExistence type="predicted"/>